<evidence type="ECO:0000313" key="2">
    <source>
        <dbReference type="Proteomes" id="UP001341840"/>
    </source>
</evidence>
<dbReference type="EMBL" id="JASCZI010182322">
    <property type="protein sequence ID" value="MED6187644.1"/>
    <property type="molecule type" value="Genomic_DNA"/>
</dbReference>
<name>A0ABU6WQI5_9FABA</name>
<organism evidence="1 2">
    <name type="scientific">Stylosanthes scabra</name>
    <dbReference type="NCBI Taxonomy" id="79078"/>
    <lineage>
        <taxon>Eukaryota</taxon>
        <taxon>Viridiplantae</taxon>
        <taxon>Streptophyta</taxon>
        <taxon>Embryophyta</taxon>
        <taxon>Tracheophyta</taxon>
        <taxon>Spermatophyta</taxon>
        <taxon>Magnoliopsida</taxon>
        <taxon>eudicotyledons</taxon>
        <taxon>Gunneridae</taxon>
        <taxon>Pentapetalae</taxon>
        <taxon>rosids</taxon>
        <taxon>fabids</taxon>
        <taxon>Fabales</taxon>
        <taxon>Fabaceae</taxon>
        <taxon>Papilionoideae</taxon>
        <taxon>50 kb inversion clade</taxon>
        <taxon>dalbergioids sensu lato</taxon>
        <taxon>Dalbergieae</taxon>
        <taxon>Pterocarpus clade</taxon>
        <taxon>Stylosanthes</taxon>
    </lineage>
</organism>
<evidence type="ECO:0000313" key="1">
    <source>
        <dbReference type="EMBL" id="MED6187644.1"/>
    </source>
</evidence>
<accession>A0ABU6WQI5</accession>
<keyword evidence="2" id="KW-1185">Reference proteome</keyword>
<reference evidence="1 2" key="1">
    <citation type="journal article" date="2023" name="Plants (Basel)">
        <title>Bridging the Gap: Combining Genomics and Transcriptomics Approaches to Understand Stylosanthes scabra, an Orphan Legume from the Brazilian Caatinga.</title>
        <authorList>
            <person name="Ferreira-Neto J.R.C."/>
            <person name="da Silva M.D."/>
            <person name="Binneck E."/>
            <person name="de Melo N.F."/>
            <person name="da Silva R.H."/>
            <person name="de Melo A.L.T.M."/>
            <person name="Pandolfi V."/>
            <person name="Bustamante F.O."/>
            <person name="Brasileiro-Vidal A.C."/>
            <person name="Benko-Iseppon A.M."/>
        </authorList>
    </citation>
    <scope>NUCLEOTIDE SEQUENCE [LARGE SCALE GENOMIC DNA]</scope>
    <source>
        <tissue evidence="1">Leaves</tissue>
    </source>
</reference>
<proteinExistence type="predicted"/>
<protein>
    <submittedName>
        <fullName evidence="1">Uncharacterized protein</fullName>
    </submittedName>
</protein>
<gene>
    <name evidence="1" type="ORF">PIB30_078339</name>
</gene>
<comment type="caution">
    <text evidence="1">The sequence shown here is derived from an EMBL/GenBank/DDBJ whole genome shotgun (WGS) entry which is preliminary data.</text>
</comment>
<dbReference type="Proteomes" id="UP001341840">
    <property type="component" value="Unassembled WGS sequence"/>
</dbReference>
<sequence>MVALPQQTFQQVTFKPSWSNLEALGELEIPRSSIPGVVYREKAEERLKKALEAKGSQEEAKKHEIGHRTTSRVLGSVLGCILPTPARPHCPIACATARV</sequence>